<gene>
    <name evidence="3" type="ORF">SAMN02949497_4595</name>
</gene>
<proteinExistence type="predicted"/>
<dbReference type="RefSeq" id="WP_085215990.1">
    <property type="nucleotide sequence ID" value="NZ_FXAM01000001.1"/>
</dbReference>
<evidence type="ECO:0000256" key="1">
    <source>
        <dbReference type="SAM" id="MobiDB-lite"/>
    </source>
</evidence>
<evidence type="ECO:0000313" key="4">
    <source>
        <dbReference type="Proteomes" id="UP000192923"/>
    </source>
</evidence>
<keyword evidence="2" id="KW-0732">Signal</keyword>
<sequence length="218" mass="21185">MTQPHSTQSFPLLKSGLCALSIALAAVFAAGCDSGQSGGGGVSAPASEEAHIAGNVQDQHGPIMDGKVEVHDKNGKLIVSTPLSGNSNHYNLTVPAGTLYPIVLTATPPANDVVGPVKAVVTSPLADRMDITDVTTIVVDSALTLGGLTAENIAKASGAAIGLRQREGVSAGAGGGGSGAGQSAGGVSRGGHGGHDMSGMGGGAGSNSGDPAMQGMQH</sequence>
<accession>A0A1Y6D3K0</accession>
<protein>
    <recommendedName>
        <fullName evidence="5">Carboxypeptidase regulatory-like domain-containing protein</fullName>
    </recommendedName>
</protein>
<feature type="compositionally biased region" description="Gly residues" evidence="1">
    <location>
        <begin position="171"/>
        <end position="191"/>
    </location>
</feature>
<feature type="chain" id="PRO_5012306064" description="Carboxypeptidase regulatory-like domain-containing protein" evidence="2">
    <location>
        <begin position="30"/>
        <end position="218"/>
    </location>
</feature>
<evidence type="ECO:0008006" key="5">
    <source>
        <dbReference type="Google" id="ProtNLM"/>
    </source>
</evidence>
<evidence type="ECO:0000256" key="2">
    <source>
        <dbReference type="SAM" id="SignalP"/>
    </source>
</evidence>
<dbReference type="Proteomes" id="UP000192923">
    <property type="component" value="Unassembled WGS sequence"/>
</dbReference>
<organism evidence="3 4">
    <name type="scientific">Methylomagnum ishizawai</name>
    <dbReference type="NCBI Taxonomy" id="1760988"/>
    <lineage>
        <taxon>Bacteria</taxon>
        <taxon>Pseudomonadati</taxon>
        <taxon>Pseudomonadota</taxon>
        <taxon>Gammaproteobacteria</taxon>
        <taxon>Methylococcales</taxon>
        <taxon>Methylococcaceae</taxon>
        <taxon>Methylomagnum</taxon>
    </lineage>
</organism>
<evidence type="ECO:0000313" key="3">
    <source>
        <dbReference type="EMBL" id="SMF97176.1"/>
    </source>
</evidence>
<feature type="region of interest" description="Disordered" evidence="1">
    <location>
        <begin position="169"/>
        <end position="218"/>
    </location>
</feature>
<dbReference type="OrthoDB" id="5572192at2"/>
<name>A0A1Y6D3K0_9GAMM</name>
<dbReference type="AlphaFoldDB" id="A0A1Y6D3K0"/>
<keyword evidence="4" id="KW-1185">Reference proteome</keyword>
<dbReference type="EMBL" id="FXAM01000001">
    <property type="protein sequence ID" value="SMF97176.1"/>
    <property type="molecule type" value="Genomic_DNA"/>
</dbReference>
<reference evidence="3 4" key="1">
    <citation type="submission" date="2016-12" db="EMBL/GenBank/DDBJ databases">
        <authorList>
            <person name="Song W.-J."/>
            <person name="Kurnit D.M."/>
        </authorList>
    </citation>
    <scope>NUCLEOTIDE SEQUENCE [LARGE SCALE GENOMIC DNA]</scope>
    <source>
        <strain evidence="3 4">175</strain>
    </source>
</reference>
<feature type="signal peptide" evidence="2">
    <location>
        <begin position="1"/>
        <end position="29"/>
    </location>
</feature>